<proteinExistence type="predicted"/>
<sequence>MSFISQCICRSCKRFIMNSLEHEIHNAVELLPHGELTILPLPVAAICKTLMLLEDDFTDGFRRAVFLSNFWSSQVKRLHTTTDNDGRFPQVGYGLSVTFSTTKLGFEPFDRPLLSLIEGE</sequence>
<comment type="caution">
    <text evidence="1">The sequence shown here is derived from an EMBL/GenBank/DDBJ whole genome shotgun (WGS) entry which is preliminary data.</text>
</comment>
<name>A0AAD5CQY2_AMBAR</name>
<protein>
    <submittedName>
        <fullName evidence="1">Uncharacterized protein</fullName>
    </submittedName>
</protein>
<dbReference type="AlphaFoldDB" id="A0AAD5CQY2"/>
<accession>A0AAD5CQY2</accession>
<keyword evidence="2" id="KW-1185">Reference proteome</keyword>
<reference evidence="1" key="1">
    <citation type="submission" date="2022-06" db="EMBL/GenBank/DDBJ databases">
        <title>Uncovering the hologenomic basis of an extraordinary plant invasion.</title>
        <authorList>
            <person name="Bieker V.C."/>
            <person name="Martin M.D."/>
            <person name="Gilbert T."/>
            <person name="Hodgins K."/>
            <person name="Battlay P."/>
            <person name="Petersen B."/>
            <person name="Wilson J."/>
        </authorList>
    </citation>
    <scope>NUCLEOTIDE SEQUENCE</scope>
    <source>
        <strain evidence="1">AA19_3_7</strain>
        <tissue evidence="1">Leaf</tissue>
    </source>
</reference>
<dbReference type="EMBL" id="JAMZMK010006939">
    <property type="protein sequence ID" value="KAI7746596.1"/>
    <property type="molecule type" value="Genomic_DNA"/>
</dbReference>
<evidence type="ECO:0000313" key="2">
    <source>
        <dbReference type="Proteomes" id="UP001206925"/>
    </source>
</evidence>
<dbReference type="Proteomes" id="UP001206925">
    <property type="component" value="Unassembled WGS sequence"/>
</dbReference>
<gene>
    <name evidence="1" type="ORF">M8C21_010200</name>
</gene>
<evidence type="ECO:0000313" key="1">
    <source>
        <dbReference type="EMBL" id="KAI7746596.1"/>
    </source>
</evidence>
<organism evidence="1 2">
    <name type="scientific">Ambrosia artemisiifolia</name>
    <name type="common">Common ragweed</name>
    <dbReference type="NCBI Taxonomy" id="4212"/>
    <lineage>
        <taxon>Eukaryota</taxon>
        <taxon>Viridiplantae</taxon>
        <taxon>Streptophyta</taxon>
        <taxon>Embryophyta</taxon>
        <taxon>Tracheophyta</taxon>
        <taxon>Spermatophyta</taxon>
        <taxon>Magnoliopsida</taxon>
        <taxon>eudicotyledons</taxon>
        <taxon>Gunneridae</taxon>
        <taxon>Pentapetalae</taxon>
        <taxon>asterids</taxon>
        <taxon>campanulids</taxon>
        <taxon>Asterales</taxon>
        <taxon>Asteraceae</taxon>
        <taxon>Asteroideae</taxon>
        <taxon>Heliantheae alliance</taxon>
        <taxon>Heliantheae</taxon>
        <taxon>Ambrosia</taxon>
    </lineage>
</organism>